<feature type="domain" description="CobW C-terminal" evidence="3">
    <location>
        <begin position="216"/>
        <end position="272"/>
    </location>
</feature>
<dbReference type="InterPro" id="IPR011629">
    <property type="entry name" value="CobW-like_C"/>
</dbReference>
<name>A0ABZ2XQ78_9RHOB</name>
<evidence type="ECO:0000259" key="3">
    <source>
        <dbReference type="Pfam" id="PF07683"/>
    </source>
</evidence>
<dbReference type="RefSeq" id="WP_406645622.1">
    <property type="nucleotide sequence ID" value="NZ_CP123584.1"/>
</dbReference>
<dbReference type="PANTHER" id="PTHR13748">
    <property type="entry name" value="COBW-RELATED"/>
    <property type="match status" value="1"/>
</dbReference>
<dbReference type="SUPFAM" id="SSF52540">
    <property type="entry name" value="P-loop containing nucleoside triphosphate hydrolases"/>
    <property type="match status" value="1"/>
</dbReference>
<protein>
    <submittedName>
        <fullName evidence="4">GTP-binding protein</fullName>
    </submittedName>
</protein>
<gene>
    <name evidence="4" type="ORF">QEZ52_16780</name>
</gene>
<reference evidence="4 5" key="1">
    <citation type="submission" date="2023-04" db="EMBL/GenBank/DDBJ databases">
        <title>Complete genome sequence of Alisedimentitalea scapharcae.</title>
        <authorList>
            <person name="Rong J.-C."/>
            <person name="Yi M.-L."/>
            <person name="Zhao Q."/>
        </authorList>
    </citation>
    <scope>NUCLEOTIDE SEQUENCE [LARGE SCALE GENOMIC DNA]</scope>
    <source>
        <strain evidence="4 5">KCTC 42119</strain>
    </source>
</reference>
<evidence type="ECO:0000259" key="2">
    <source>
        <dbReference type="Pfam" id="PF02492"/>
    </source>
</evidence>
<organism evidence="4 5">
    <name type="scientific">Aliisedimentitalea scapharcae</name>
    <dbReference type="NCBI Taxonomy" id="1524259"/>
    <lineage>
        <taxon>Bacteria</taxon>
        <taxon>Pseudomonadati</taxon>
        <taxon>Pseudomonadota</taxon>
        <taxon>Alphaproteobacteria</taxon>
        <taxon>Rhodobacterales</taxon>
        <taxon>Roseobacteraceae</taxon>
        <taxon>Aliisedimentitalea</taxon>
    </lineage>
</organism>
<dbReference type="CDD" id="cd03112">
    <property type="entry name" value="CobW-like"/>
    <property type="match status" value="1"/>
</dbReference>
<proteinExistence type="predicted"/>
<evidence type="ECO:0000313" key="5">
    <source>
        <dbReference type="Proteomes" id="UP001623232"/>
    </source>
</evidence>
<keyword evidence="5" id="KW-1185">Reference proteome</keyword>
<dbReference type="InterPro" id="IPR027417">
    <property type="entry name" value="P-loop_NTPase"/>
</dbReference>
<comment type="function">
    <text evidence="1">Zinc chaperone that directly transfers zinc cofactor to target proteins, thereby activating them. Zinc is transferred from the CXCC motif in the GTPase domain to the zinc binding site in target proteins in a process requiring GTP hydrolysis.</text>
</comment>
<dbReference type="InterPro" id="IPR051316">
    <property type="entry name" value="Zinc-reg_GTPase_activator"/>
</dbReference>
<dbReference type="Pfam" id="PF02492">
    <property type="entry name" value="cobW"/>
    <property type="match status" value="1"/>
</dbReference>
<accession>A0ABZ2XQ78</accession>
<evidence type="ECO:0000313" key="4">
    <source>
        <dbReference type="EMBL" id="WZK88241.1"/>
    </source>
</evidence>
<dbReference type="Pfam" id="PF07683">
    <property type="entry name" value="CobW_C"/>
    <property type="match status" value="1"/>
</dbReference>
<sequence>MTQDTALLPVLTIGGYLGSGKTTLVNHLLRNADGRRLAVLVNEFGDLPIDEDLIEAEDDSLISIAGGCICCSFGNDLLGALTSMTQMSPPPDTVIIESSGVAIPGAIVASLSLLPGLTSDGIVVVVDAETVRKAALDEYIGDTILRQISDAECIIINKLDLVSEETAQQVADWITEAAPAAIQIPTQHGQVLPDALLGLITSPGTGQNAAHSDSLFESLVLIPTGPVNAEALAKSLTKGSLGVIRAKGFVTDADNQPWLIQTVGKRWSVQRTNDMSALGVICLGFQGRLDRAFLSKEFRVTPD</sequence>
<dbReference type="SUPFAM" id="SSF90002">
    <property type="entry name" value="Hypothetical protein YjiA, C-terminal domain"/>
    <property type="match status" value="1"/>
</dbReference>
<dbReference type="PANTHER" id="PTHR13748:SF62">
    <property type="entry name" value="COBW DOMAIN-CONTAINING PROTEIN"/>
    <property type="match status" value="1"/>
</dbReference>
<dbReference type="Proteomes" id="UP001623232">
    <property type="component" value="Chromosome"/>
</dbReference>
<evidence type="ECO:0000256" key="1">
    <source>
        <dbReference type="ARBA" id="ARBA00045658"/>
    </source>
</evidence>
<dbReference type="InterPro" id="IPR003495">
    <property type="entry name" value="CobW/HypB/UreG_nucleotide-bd"/>
</dbReference>
<feature type="domain" description="CobW/HypB/UreG nucleotide-binding" evidence="2">
    <location>
        <begin position="9"/>
        <end position="180"/>
    </location>
</feature>
<dbReference type="Gene3D" id="3.40.50.300">
    <property type="entry name" value="P-loop containing nucleotide triphosphate hydrolases"/>
    <property type="match status" value="1"/>
</dbReference>
<dbReference type="EMBL" id="CP123584">
    <property type="protein sequence ID" value="WZK88241.1"/>
    <property type="molecule type" value="Genomic_DNA"/>
</dbReference>